<dbReference type="InterPro" id="IPR011050">
    <property type="entry name" value="Pectin_lyase_fold/virulence"/>
</dbReference>
<dbReference type="PANTHER" id="PTHR35037:SF3">
    <property type="entry name" value="C-TERMINAL REGION OF AIDA-LIKE PROTEIN"/>
    <property type="match status" value="1"/>
</dbReference>
<dbReference type="CDD" id="cd01344">
    <property type="entry name" value="PL2_Passenger_AT"/>
    <property type="match status" value="1"/>
</dbReference>
<dbReference type="Pfam" id="PF18883">
    <property type="entry name" value="AC_1"/>
    <property type="match status" value="1"/>
</dbReference>
<dbReference type="InterPro" id="IPR006315">
    <property type="entry name" value="OM_autotransptr_brl_dom"/>
</dbReference>
<gene>
    <name evidence="3" type="ORF">WKW82_14665</name>
</gene>
<keyword evidence="4" id="KW-1185">Reference proteome</keyword>
<dbReference type="SUPFAM" id="SSF103515">
    <property type="entry name" value="Autotransporter"/>
    <property type="match status" value="1"/>
</dbReference>
<evidence type="ECO:0000256" key="1">
    <source>
        <dbReference type="ARBA" id="ARBA00022729"/>
    </source>
</evidence>
<dbReference type="SUPFAM" id="SSF51126">
    <property type="entry name" value="Pectin lyase-like"/>
    <property type="match status" value="1"/>
</dbReference>
<dbReference type="RefSeq" id="WP_340343032.1">
    <property type="nucleotide sequence ID" value="NZ_JBBKZT010000006.1"/>
</dbReference>
<dbReference type="InterPro" id="IPR012332">
    <property type="entry name" value="Autotransporter_pectin_lyase_C"/>
</dbReference>
<evidence type="ECO:0000259" key="2">
    <source>
        <dbReference type="PROSITE" id="PS51208"/>
    </source>
</evidence>
<proteinExistence type="predicted"/>
<dbReference type="EMBL" id="JBBKZT010000006">
    <property type="protein sequence ID" value="MEJ8847900.1"/>
    <property type="molecule type" value="Genomic_DNA"/>
</dbReference>
<dbReference type="Pfam" id="PF12951">
    <property type="entry name" value="PATR"/>
    <property type="match status" value="2"/>
</dbReference>
<dbReference type="InterPro" id="IPR043990">
    <property type="entry name" value="AC_1"/>
</dbReference>
<dbReference type="NCBIfam" id="TIGR02601">
    <property type="entry name" value="autotrns_rpt"/>
    <property type="match status" value="1"/>
</dbReference>
<dbReference type="NCBIfam" id="TIGR01414">
    <property type="entry name" value="autotrans_barl"/>
    <property type="match status" value="1"/>
</dbReference>
<sequence length="2181" mass="218760">MTAVPVYSSTAFAQGAFGTAFPGSNTVNAVVIYPADSIPYIDVRLATVTNGKLNVDLGTTSLELGATKQTALVLVDATGGNKADAVWKSSQVLNFGSSAYTTATPGQTAGYDRTRDAAKYNGTFSITDVKGNATNHTVTDLASLNQYNDWLIDEMKAGRLDYSTYEANVKRAYTLTPVTVRISPMGVGNTFPADHPLYQPVGDRALMQAKGAQATATIDSGANITLKQGTALLATDGGAVVNNGRVAQTLDESVAFDIRSGSNGVNNGVMTVGYGSTDPDAKVGTGTVYFNASNKVTDAGSVLTNKGIINVGATNRDARNLGSIFVTIEASENGEFVNEGAMNLGVNDSPLFNPVQGVRVSTGAKATNAATGVIYLGRGSSTDMSGGSMAAGGADTTINAGGNAMIVRGGGTGINDGRIVIGKGMQDSTAMRVDFESGASKVPAVAINNGTIDVNGALSGSPLQNRGMWANASGASVVENVGVINLNGVNGVGMKANAGGTATNTGTINLGTSTNAKLPNYGLWAEGANSAVTLTGSVNMNGDNAIGVHARDSGTITVAGGDVNFNNGSRQVGFFAHGAGSVVDVTSAPVSGALDVSTKDSTLIRVEDGGKVNVKAATPLVASGAGSTAIQATGVGSTANLDGTNITVSGNGATALKVEGGATGSMSGAALLTLKDGSIAVAVDDNKYDLAGNKVATGQSTFTNTANVMVANARDVTVFQVKNGAELVNAGNIDVAHGTAIEITGAGSVVSPDASGKRGTITMHDGKAGIWVHDGATLTTSDTITVDNAASGVLVGTDAGKVVLTKDAQIIGTGTGFGNLVTNQGAAGNTLLDGTFLEMQGSGAALLTENNLDAASHGTILVSSATGGKGLALTNADGSATSGNLVVGNAFDISVTGNGSGVYANTTGDLTVTSKSVNVSGAGQAVLVKSAGTVTIDQAATLTATNPGAVLVAGAPRTLINHGTLQGVAGSDAVRLDDSGHAFENSNGGNITGNVVMGNGTNMALLADSTITGNFVGGTGQDTVTVRGNAATVTGALDGGKGNAIDTLVFEGSQRTIDASNNIANFENVNLTNGSVLTLKTAIKLDDNQADTGVVTIDPTSTLAVAMNSAFALNNKLAGTGTVTTDTAGQAFDFTSNVGNAFAGTVKLGDSSLALGGANTTALQNATLELGDKSITAVADGDQAIGGLTFNGGTAKFNATAPDYRVAASTITTRTLDASGAGNVQINVPAPYVASTPTVDTRASLLEQDDANIGIKLINASTTGGSGGALVLQDQDGQPISVKRSVDIAQGGQVVAKGDYDYRLTTLKDDGLYVNYGLTQLDLQAGQLLSLQQRAGAVDNAADMSARITGAGNLGIDAGTGTVSLSNTTNDYTGVTMVSTGTLKAAANNAFGKTSALYLTTGTAAELDRYEQTIGTFAGEYGSTLDLQTGTLNIIDGGDADGILKGSGRFNVNGGTLAVSGSNAELAGATSIASGAAVKLKQADGLGSSTIANAGTLTLDGAQGTLANTISGTGQVGLVNAAAVNVAGDNSAFSGQFSTAAGTRLTVSEGANLGTAKVANAGTLVLDTANDWALANAVAGSGNVVKNGAGTLTVGDNVQHTGGTNINAGALIVGGTLGAVGAGAVNVAQAAVLSGTGTVNGHVMNSGTVAAFNALPASAGAPNSTLTLASGLTSNGIVNLAGPASTTPGNVLLVKGDYVGNNGRLVIRTVMGDDASATDKLVIDGGNASGSTGVVVKSAGGIGAQTLQGIRVVETRNGATTQANAFWLDASSSGYRQGVGTLAVGAFDYGLVRGGNGGKAQDWYLSSAKPPAPVIEGPGFEPPVDPVGPGVPVEPRNPREPVAGGPIPEPVAAQVAAPAMPVYRPEVGAYLANRQAAMQMSVHTLHERQGQAPGMEGKDLKQSSDSNGWLRVVDTYSSRDGLNPSSTLADRTYLLHGGADVARFSDGGEGSFRVGAMGMYGRTDNTSTNANLMSATGSVNGGSLGVYGTWYGKQDILSGPYVDAWILGGHYKNKVRGLGLAQESYSANSISASLEAGYSFKIFDDGKSQMYVEPQAQVIVQNYRASNHTEATGTIVSGMKDTSVTTRLGVRVHGHTENDNGNKMMRPFAEINWWHGNGSDASMMFNADRVVDGMPSNRFEAKVGLQGNLTKNISAWGSIGGEVGAKNYQAAKAQVGVKYSW</sequence>
<name>A0ABU8WK46_9BURK</name>
<dbReference type="InterPro" id="IPR005546">
    <property type="entry name" value="Autotransporte_beta"/>
</dbReference>
<dbReference type="InterPro" id="IPR051551">
    <property type="entry name" value="Autotransporter_adhesion"/>
</dbReference>
<dbReference type="Gene3D" id="2.160.20.20">
    <property type="match status" value="2"/>
</dbReference>
<accession>A0ABU8WK46</accession>
<dbReference type="InterPro" id="IPR013425">
    <property type="entry name" value="Autotrns_rpt"/>
</dbReference>
<dbReference type="InterPro" id="IPR036709">
    <property type="entry name" value="Autotransporte_beta_dom_sf"/>
</dbReference>
<protein>
    <submittedName>
        <fullName evidence="3">Autotransporter outer membrane beta-barrel domain-containing protein</fullName>
    </submittedName>
</protein>
<dbReference type="Gene3D" id="2.40.128.130">
    <property type="entry name" value="Autotransporter beta-domain"/>
    <property type="match status" value="1"/>
</dbReference>
<dbReference type="Proteomes" id="UP001385892">
    <property type="component" value="Unassembled WGS sequence"/>
</dbReference>
<evidence type="ECO:0000313" key="4">
    <source>
        <dbReference type="Proteomes" id="UP001385892"/>
    </source>
</evidence>
<organism evidence="3 4">
    <name type="scientific">Variovorax rhizosphaerae</name>
    <dbReference type="NCBI Taxonomy" id="1836200"/>
    <lineage>
        <taxon>Bacteria</taxon>
        <taxon>Pseudomonadati</taxon>
        <taxon>Pseudomonadota</taxon>
        <taxon>Betaproteobacteria</taxon>
        <taxon>Burkholderiales</taxon>
        <taxon>Comamonadaceae</taxon>
        <taxon>Variovorax</taxon>
    </lineage>
</organism>
<dbReference type="SMART" id="SM00869">
    <property type="entry name" value="Autotransporter"/>
    <property type="match status" value="1"/>
</dbReference>
<comment type="caution">
    <text evidence="3">The sequence shown here is derived from an EMBL/GenBank/DDBJ whole genome shotgun (WGS) entry which is preliminary data.</text>
</comment>
<feature type="domain" description="Autotransporter" evidence="2">
    <location>
        <begin position="1901"/>
        <end position="2181"/>
    </location>
</feature>
<evidence type="ECO:0000313" key="3">
    <source>
        <dbReference type="EMBL" id="MEJ8847900.1"/>
    </source>
</evidence>
<keyword evidence="1" id="KW-0732">Signal</keyword>
<dbReference type="PANTHER" id="PTHR35037">
    <property type="entry name" value="C-TERMINAL REGION OF AIDA-LIKE PROTEIN"/>
    <property type="match status" value="1"/>
</dbReference>
<dbReference type="PROSITE" id="PS51208">
    <property type="entry name" value="AUTOTRANSPORTER"/>
    <property type="match status" value="1"/>
</dbReference>
<reference evidence="3 4" key="1">
    <citation type="submission" date="2024-03" db="EMBL/GenBank/DDBJ databases">
        <title>Novel species of the genus Variovorax.</title>
        <authorList>
            <person name="Liu Q."/>
            <person name="Xin Y.-H."/>
        </authorList>
    </citation>
    <scope>NUCLEOTIDE SEQUENCE [LARGE SCALE GENOMIC DNA]</scope>
    <source>
        <strain evidence="3 4">KACC 18900</strain>
    </source>
</reference>